<keyword evidence="1" id="KW-1133">Transmembrane helix</keyword>
<organism evidence="2 3">
    <name type="scientific">Allacma fusca</name>
    <dbReference type="NCBI Taxonomy" id="39272"/>
    <lineage>
        <taxon>Eukaryota</taxon>
        <taxon>Metazoa</taxon>
        <taxon>Ecdysozoa</taxon>
        <taxon>Arthropoda</taxon>
        <taxon>Hexapoda</taxon>
        <taxon>Collembola</taxon>
        <taxon>Symphypleona</taxon>
        <taxon>Sminthuridae</taxon>
        <taxon>Allacma</taxon>
    </lineage>
</organism>
<dbReference type="AlphaFoldDB" id="A0A8J2P470"/>
<dbReference type="EMBL" id="CAJVCH010193749">
    <property type="protein sequence ID" value="CAG7730414.1"/>
    <property type="molecule type" value="Genomic_DNA"/>
</dbReference>
<protein>
    <submittedName>
        <fullName evidence="2">Uncharacterized protein</fullName>
    </submittedName>
</protein>
<keyword evidence="1" id="KW-0812">Transmembrane</keyword>
<evidence type="ECO:0000313" key="3">
    <source>
        <dbReference type="Proteomes" id="UP000708208"/>
    </source>
</evidence>
<keyword evidence="3" id="KW-1185">Reference proteome</keyword>
<feature type="transmembrane region" description="Helical" evidence="1">
    <location>
        <begin position="68"/>
        <end position="90"/>
    </location>
</feature>
<comment type="caution">
    <text evidence="2">The sequence shown here is derived from an EMBL/GenBank/DDBJ whole genome shotgun (WGS) entry which is preliminary data.</text>
</comment>
<sequence>MEDSSQRIIICCCGAGGWTKVIGWFQTVVNFSSAVILFIFLTGLSVASSAANQSPHPDKIEQMRLYQLATTALFVYLMMALIGVVMGVLLLKGSYGRKPAYLQAWIFFAVMHLVISFMVSLAEGFAGTYTEFLKYIYVFIMSLLIQGFCIGVVGIHMKEIQFDQERGFSRYHKTYAI</sequence>
<feature type="transmembrane region" description="Helical" evidence="1">
    <location>
        <begin position="134"/>
        <end position="156"/>
    </location>
</feature>
<dbReference type="Proteomes" id="UP000708208">
    <property type="component" value="Unassembled WGS sequence"/>
</dbReference>
<evidence type="ECO:0000313" key="2">
    <source>
        <dbReference type="EMBL" id="CAG7730414.1"/>
    </source>
</evidence>
<name>A0A8J2P470_9HEXA</name>
<accession>A0A8J2P470</accession>
<proteinExistence type="predicted"/>
<gene>
    <name evidence="2" type="ORF">AFUS01_LOCUS19060</name>
</gene>
<dbReference type="OrthoDB" id="8280462at2759"/>
<feature type="transmembrane region" description="Helical" evidence="1">
    <location>
        <begin position="28"/>
        <end position="48"/>
    </location>
</feature>
<keyword evidence="1" id="KW-0472">Membrane</keyword>
<reference evidence="2" key="1">
    <citation type="submission" date="2021-06" db="EMBL/GenBank/DDBJ databases">
        <authorList>
            <person name="Hodson N. C."/>
            <person name="Mongue J. A."/>
            <person name="Jaron S. K."/>
        </authorList>
    </citation>
    <scope>NUCLEOTIDE SEQUENCE</scope>
</reference>
<feature type="transmembrane region" description="Helical" evidence="1">
    <location>
        <begin position="102"/>
        <end position="122"/>
    </location>
</feature>
<evidence type="ECO:0000256" key="1">
    <source>
        <dbReference type="SAM" id="Phobius"/>
    </source>
</evidence>